<protein>
    <recommendedName>
        <fullName evidence="4">Cyclin-domain-containing protein</fullName>
    </recommendedName>
</protein>
<dbReference type="EMBL" id="JBEFKJ010000003">
    <property type="protein sequence ID" value="KAL2047135.1"/>
    <property type="molecule type" value="Genomic_DNA"/>
</dbReference>
<feature type="compositionally biased region" description="Polar residues" evidence="1">
    <location>
        <begin position="1"/>
        <end position="14"/>
    </location>
</feature>
<organism evidence="2 3">
    <name type="scientific">Stereocaulon virgatum</name>
    <dbReference type="NCBI Taxonomy" id="373712"/>
    <lineage>
        <taxon>Eukaryota</taxon>
        <taxon>Fungi</taxon>
        <taxon>Dikarya</taxon>
        <taxon>Ascomycota</taxon>
        <taxon>Pezizomycotina</taxon>
        <taxon>Lecanoromycetes</taxon>
        <taxon>OSLEUM clade</taxon>
        <taxon>Lecanoromycetidae</taxon>
        <taxon>Lecanorales</taxon>
        <taxon>Lecanorineae</taxon>
        <taxon>Stereocaulaceae</taxon>
        <taxon>Stereocaulon</taxon>
    </lineage>
</organism>
<dbReference type="PANTHER" id="PTHR15615:SF32">
    <property type="entry name" value="PROTEIN KINASE COMPLEX COMPONENT, PUTATIVE (AFU_ORTHOLOGUE AFUA_2G07660)-RELATED"/>
    <property type="match status" value="1"/>
</dbReference>
<evidence type="ECO:0008006" key="4">
    <source>
        <dbReference type="Google" id="ProtNLM"/>
    </source>
</evidence>
<proteinExistence type="predicted"/>
<dbReference type="Gene3D" id="1.10.472.10">
    <property type="entry name" value="Cyclin-like"/>
    <property type="match status" value="1"/>
</dbReference>
<gene>
    <name evidence="2" type="ORF">N7G274_001154</name>
</gene>
<name>A0ABR4AN17_9LECA</name>
<evidence type="ECO:0000313" key="3">
    <source>
        <dbReference type="Proteomes" id="UP001590950"/>
    </source>
</evidence>
<comment type="caution">
    <text evidence="2">The sequence shown here is derived from an EMBL/GenBank/DDBJ whole genome shotgun (WGS) entry which is preliminary data.</text>
</comment>
<feature type="region of interest" description="Disordered" evidence="1">
    <location>
        <begin position="1"/>
        <end position="40"/>
    </location>
</feature>
<dbReference type="CDD" id="cd20558">
    <property type="entry name" value="CYCLIN_ScPCL7-like"/>
    <property type="match status" value="1"/>
</dbReference>
<dbReference type="Pfam" id="PF08613">
    <property type="entry name" value="Cyclin"/>
    <property type="match status" value="1"/>
</dbReference>
<evidence type="ECO:0000313" key="2">
    <source>
        <dbReference type="EMBL" id="KAL2047135.1"/>
    </source>
</evidence>
<dbReference type="InterPro" id="IPR013922">
    <property type="entry name" value="Cyclin_PHO80-like"/>
</dbReference>
<dbReference type="PANTHER" id="PTHR15615">
    <property type="match status" value="1"/>
</dbReference>
<dbReference type="Proteomes" id="UP001590950">
    <property type="component" value="Unassembled WGS sequence"/>
</dbReference>
<reference evidence="2 3" key="1">
    <citation type="submission" date="2024-09" db="EMBL/GenBank/DDBJ databases">
        <title>Rethinking Asexuality: The Enigmatic Case of Functional Sexual Genes in Lepraria (Stereocaulaceae).</title>
        <authorList>
            <person name="Doellman M."/>
            <person name="Sun Y."/>
            <person name="Barcenas-Pena A."/>
            <person name="Lumbsch H.T."/>
            <person name="Grewe F."/>
        </authorList>
    </citation>
    <scope>NUCLEOTIDE SEQUENCE [LARGE SCALE GENOMIC DNA]</scope>
    <source>
        <strain evidence="2 3">Mercado 3170</strain>
    </source>
</reference>
<evidence type="ECO:0000256" key="1">
    <source>
        <dbReference type="SAM" id="MobiDB-lite"/>
    </source>
</evidence>
<accession>A0ABR4AN17</accession>
<sequence length="327" mass="35506">MHTPDENVTGSNLASAIPELPRPPSPSKDAGIIPTSGLSQAGSDTIPDLEDLDIFTLSAIAALKLLCGTIEGLVRITGDVPPTPPISLPSTPNLGLIQTEKDSVARQNRRQSPGAADSTDDADGVPPRAKTPIGSPEAHPTEPLHIIGSNMEPLNIQHGAITRKFYSKKPPPIALEEYLIRLHKYCPMSTAVYLATSLYIHRLAVIEKIIPVTARNVHRLVLAGLRVAMKALEDLSYPHRRFAKVGGVSEPELGRLEVSFCFLTNFELKVDKEMLLEHAKLIRDGPFMYGLSAKFQPKMPPTRDKRTIVIGQPRPAVIMETKAPAPA</sequence>
<feature type="region of interest" description="Disordered" evidence="1">
    <location>
        <begin position="102"/>
        <end position="142"/>
    </location>
</feature>
<keyword evidence="3" id="KW-1185">Reference proteome</keyword>